<organism evidence="2 3">
    <name type="scientific">Gordonia spumicola</name>
    <dbReference type="NCBI Taxonomy" id="589161"/>
    <lineage>
        <taxon>Bacteria</taxon>
        <taxon>Bacillati</taxon>
        <taxon>Actinomycetota</taxon>
        <taxon>Actinomycetes</taxon>
        <taxon>Mycobacteriales</taxon>
        <taxon>Gordoniaceae</taxon>
        <taxon>Gordonia</taxon>
    </lineage>
</organism>
<protein>
    <submittedName>
        <fullName evidence="2">Uncharacterized protein</fullName>
    </submittedName>
</protein>
<reference evidence="3" key="1">
    <citation type="submission" date="2019-06" db="EMBL/GenBank/DDBJ databases">
        <title>Gordonia isolated from sludge of a wastewater treatment plant.</title>
        <authorList>
            <person name="Tamura T."/>
            <person name="Aoyama K."/>
            <person name="Kang Y."/>
            <person name="Saito S."/>
            <person name="Akiyama N."/>
            <person name="Yazawa K."/>
            <person name="Gonoi T."/>
            <person name="Mikami Y."/>
        </authorList>
    </citation>
    <scope>NUCLEOTIDE SEQUENCE [LARGE SCALE GENOMIC DNA]</scope>
    <source>
        <strain evidence="3">NBRC 107696</strain>
    </source>
</reference>
<sequence length="89" mass="9148">MPNQTTSVPRAAGVVVAATGLAHLVVPRAFHAITAPAFPKDTTTWTKRNGVTEAVVGTAIAIPATQKAGLIALGAYVAFLGSRIVLARR</sequence>
<evidence type="ECO:0000313" key="3">
    <source>
        <dbReference type="Proteomes" id="UP000444960"/>
    </source>
</evidence>
<dbReference type="OrthoDB" id="3482508at2"/>
<keyword evidence="1" id="KW-1133">Transmembrane helix</keyword>
<dbReference type="AlphaFoldDB" id="A0A7I9VCB4"/>
<proteinExistence type="predicted"/>
<dbReference type="RefSeq" id="WP_161896577.1">
    <property type="nucleotide sequence ID" value="NZ_BJOV01000005.1"/>
</dbReference>
<evidence type="ECO:0000313" key="2">
    <source>
        <dbReference type="EMBL" id="GEE02995.1"/>
    </source>
</evidence>
<feature type="transmembrane region" description="Helical" evidence="1">
    <location>
        <begin position="68"/>
        <end position="86"/>
    </location>
</feature>
<keyword evidence="1" id="KW-0812">Transmembrane</keyword>
<dbReference type="EMBL" id="BJOV01000005">
    <property type="protein sequence ID" value="GEE02995.1"/>
    <property type="molecule type" value="Genomic_DNA"/>
</dbReference>
<gene>
    <name evidence="2" type="ORF">nbrc107696_34410</name>
</gene>
<accession>A0A7I9VCB4</accession>
<keyword evidence="1" id="KW-0472">Membrane</keyword>
<keyword evidence="3" id="KW-1185">Reference proteome</keyword>
<dbReference type="Proteomes" id="UP000444960">
    <property type="component" value="Unassembled WGS sequence"/>
</dbReference>
<name>A0A7I9VCB4_9ACTN</name>
<comment type="caution">
    <text evidence="2">The sequence shown here is derived from an EMBL/GenBank/DDBJ whole genome shotgun (WGS) entry which is preliminary data.</text>
</comment>
<evidence type="ECO:0000256" key="1">
    <source>
        <dbReference type="SAM" id="Phobius"/>
    </source>
</evidence>